<proteinExistence type="predicted"/>
<keyword evidence="1" id="KW-0732">Signal</keyword>
<evidence type="ECO:0000313" key="3">
    <source>
        <dbReference type="Proteomes" id="UP001064489"/>
    </source>
</evidence>
<comment type="caution">
    <text evidence="2">The sequence shown here is derived from an EMBL/GenBank/DDBJ whole genome shotgun (WGS) entry which is preliminary data.</text>
</comment>
<reference evidence="2" key="2">
    <citation type="submission" date="2023-02" db="EMBL/GenBank/DDBJ databases">
        <authorList>
            <person name="Swenson N.G."/>
            <person name="Wegrzyn J.L."/>
            <person name="Mcevoy S.L."/>
        </authorList>
    </citation>
    <scope>NUCLEOTIDE SEQUENCE</scope>
    <source>
        <strain evidence="2">91603</strain>
        <tissue evidence="2">Leaf</tissue>
    </source>
</reference>
<accession>A0AAD5IKL6</accession>
<dbReference type="Proteomes" id="UP001064489">
    <property type="component" value="Chromosome 7"/>
</dbReference>
<gene>
    <name evidence="2" type="ORF">LWI28_005570</name>
</gene>
<evidence type="ECO:0000313" key="2">
    <source>
        <dbReference type="EMBL" id="KAI9169015.1"/>
    </source>
</evidence>
<keyword evidence="3" id="KW-1185">Reference proteome</keyword>
<reference evidence="2" key="1">
    <citation type="journal article" date="2022" name="Plant J.">
        <title>Strategies of tolerance reflected in two North American maple genomes.</title>
        <authorList>
            <person name="McEvoy S.L."/>
            <person name="Sezen U.U."/>
            <person name="Trouern-Trend A."/>
            <person name="McMahon S.M."/>
            <person name="Schaberg P.G."/>
            <person name="Yang J."/>
            <person name="Wegrzyn J.L."/>
            <person name="Swenson N.G."/>
        </authorList>
    </citation>
    <scope>NUCLEOTIDE SEQUENCE</scope>
    <source>
        <strain evidence="2">91603</strain>
    </source>
</reference>
<dbReference type="EMBL" id="JAJSOW010000104">
    <property type="protein sequence ID" value="KAI9169015.1"/>
    <property type="molecule type" value="Genomic_DNA"/>
</dbReference>
<organism evidence="2 3">
    <name type="scientific">Acer negundo</name>
    <name type="common">Box elder</name>
    <dbReference type="NCBI Taxonomy" id="4023"/>
    <lineage>
        <taxon>Eukaryota</taxon>
        <taxon>Viridiplantae</taxon>
        <taxon>Streptophyta</taxon>
        <taxon>Embryophyta</taxon>
        <taxon>Tracheophyta</taxon>
        <taxon>Spermatophyta</taxon>
        <taxon>Magnoliopsida</taxon>
        <taxon>eudicotyledons</taxon>
        <taxon>Gunneridae</taxon>
        <taxon>Pentapetalae</taxon>
        <taxon>rosids</taxon>
        <taxon>malvids</taxon>
        <taxon>Sapindales</taxon>
        <taxon>Sapindaceae</taxon>
        <taxon>Hippocastanoideae</taxon>
        <taxon>Acereae</taxon>
        <taxon>Acer</taxon>
    </lineage>
</organism>
<feature type="signal peptide" evidence="1">
    <location>
        <begin position="1"/>
        <end position="24"/>
    </location>
</feature>
<name>A0AAD5IKL6_ACENE</name>
<dbReference type="AlphaFoldDB" id="A0AAD5IKL6"/>
<evidence type="ECO:0008006" key="4">
    <source>
        <dbReference type="Google" id="ProtNLM"/>
    </source>
</evidence>
<protein>
    <recommendedName>
        <fullName evidence="4">Secreted protein</fullName>
    </recommendedName>
</protein>
<feature type="chain" id="PRO_5041904740" description="Secreted protein" evidence="1">
    <location>
        <begin position="25"/>
        <end position="109"/>
    </location>
</feature>
<sequence length="109" mass="12324">MPMWELSSLIKESVLFFFTIPCYAIQENCVDLLKVCLMQSSSAQNLSQPSSFLVLHHHRVLCSYERVAILKIQLVPSLSQNWFSAQCSRYPGSGTRTISGSSNLFLHKV</sequence>
<evidence type="ECO:0000256" key="1">
    <source>
        <dbReference type="SAM" id="SignalP"/>
    </source>
</evidence>